<protein>
    <submittedName>
        <fullName evidence="1">Uncharacterized protein</fullName>
    </submittedName>
</protein>
<accession>A0A6V7HJ38</accession>
<name>A0A6V7HJ38_9HYME</name>
<feature type="non-terminal residue" evidence="1">
    <location>
        <position position="57"/>
    </location>
</feature>
<dbReference type="Proteomes" id="UP000752696">
    <property type="component" value="Unassembled WGS sequence"/>
</dbReference>
<keyword evidence="2" id="KW-1185">Reference proteome</keyword>
<comment type="caution">
    <text evidence="1">The sequence shown here is derived from an EMBL/GenBank/DDBJ whole genome shotgun (WGS) entry which is preliminary data.</text>
</comment>
<proteinExistence type="predicted"/>
<organism evidence="1 2">
    <name type="scientific">Heterotrigona itama</name>
    <dbReference type="NCBI Taxonomy" id="395501"/>
    <lineage>
        <taxon>Eukaryota</taxon>
        <taxon>Metazoa</taxon>
        <taxon>Ecdysozoa</taxon>
        <taxon>Arthropoda</taxon>
        <taxon>Hexapoda</taxon>
        <taxon>Insecta</taxon>
        <taxon>Pterygota</taxon>
        <taxon>Neoptera</taxon>
        <taxon>Endopterygota</taxon>
        <taxon>Hymenoptera</taxon>
        <taxon>Apocrita</taxon>
        <taxon>Aculeata</taxon>
        <taxon>Apoidea</taxon>
        <taxon>Anthophila</taxon>
        <taxon>Apidae</taxon>
        <taxon>Heterotrigona</taxon>
    </lineage>
</organism>
<evidence type="ECO:0000313" key="1">
    <source>
        <dbReference type="EMBL" id="CAD1480428.1"/>
    </source>
</evidence>
<dbReference type="EMBL" id="CAJDYZ010011997">
    <property type="protein sequence ID" value="CAD1480428.1"/>
    <property type="molecule type" value="Genomic_DNA"/>
</dbReference>
<gene>
    <name evidence="1" type="ORF">MHI_LOCUS936852</name>
</gene>
<evidence type="ECO:0000313" key="2">
    <source>
        <dbReference type="Proteomes" id="UP000752696"/>
    </source>
</evidence>
<dbReference type="AlphaFoldDB" id="A0A6V7HJ38"/>
<reference evidence="1" key="1">
    <citation type="submission" date="2020-07" db="EMBL/GenBank/DDBJ databases">
        <authorList>
            <person name="Nazaruddin N."/>
        </authorList>
    </citation>
    <scope>NUCLEOTIDE SEQUENCE</scope>
</reference>
<sequence length="57" mass="6556">INIRKRGTISIYNVTSLYFHATGEKVPFTYLNQLEPGQTEEIHSVHALFSIITTNYE</sequence>
<feature type="non-terminal residue" evidence="1">
    <location>
        <position position="1"/>
    </location>
</feature>